<protein>
    <submittedName>
        <fullName evidence="3">DUF3427 domain-containing protein</fullName>
    </submittedName>
</protein>
<dbReference type="CDD" id="cd18032">
    <property type="entry name" value="DEXHc_RE_I_III_res"/>
    <property type="match status" value="1"/>
</dbReference>
<dbReference type="SUPFAM" id="SSF56024">
    <property type="entry name" value="Phospholipase D/nuclease"/>
    <property type="match status" value="1"/>
</dbReference>
<dbReference type="Gene3D" id="3.30.870.10">
    <property type="entry name" value="Endonuclease Chain A"/>
    <property type="match status" value="1"/>
</dbReference>
<dbReference type="Pfam" id="PF11907">
    <property type="entry name" value="DUF3427"/>
    <property type="match status" value="1"/>
</dbReference>
<name>A0A372MGP2_9SPIR</name>
<dbReference type="GO" id="GO:0005829">
    <property type="term" value="C:cytosol"/>
    <property type="evidence" value="ECO:0007669"/>
    <property type="project" value="TreeGrafter"/>
</dbReference>
<feature type="domain" description="Helicase ATP-binding" evidence="1">
    <location>
        <begin position="241"/>
        <end position="392"/>
    </location>
</feature>
<dbReference type="GO" id="GO:0016787">
    <property type="term" value="F:hydrolase activity"/>
    <property type="evidence" value="ECO:0007669"/>
    <property type="project" value="InterPro"/>
</dbReference>
<dbReference type="GO" id="GO:0003677">
    <property type="term" value="F:DNA binding"/>
    <property type="evidence" value="ECO:0007669"/>
    <property type="project" value="InterPro"/>
</dbReference>
<dbReference type="InterPro" id="IPR027417">
    <property type="entry name" value="P-loop_NTPase"/>
</dbReference>
<dbReference type="RefSeq" id="WP_117330166.1">
    <property type="nucleotide sequence ID" value="NZ_QUWK01000006.1"/>
</dbReference>
<dbReference type="InterPro" id="IPR021835">
    <property type="entry name" value="DUF3427"/>
</dbReference>
<dbReference type="Pfam" id="PF04851">
    <property type="entry name" value="ResIII"/>
    <property type="match status" value="1"/>
</dbReference>
<dbReference type="EMBL" id="QUWK01000006">
    <property type="protein sequence ID" value="RFU94957.1"/>
    <property type="molecule type" value="Genomic_DNA"/>
</dbReference>
<dbReference type="SMART" id="SM00487">
    <property type="entry name" value="DEXDc"/>
    <property type="match status" value="1"/>
</dbReference>
<dbReference type="GO" id="GO:0005524">
    <property type="term" value="F:ATP binding"/>
    <property type="evidence" value="ECO:0007669"/>
    <property type="project" value="InterPro"/>
</dbReference>
<accession>A0A372MGP2</accession>
<gene>
    <name evidence="3" type="ORF">DYP60_06965</name>
</gene>
<keyword evidence="4" id="KW-1185">Reference proteome</keyword>
<dbReference type="PANTHER" id="PTHR47396">
    <property type="entry name" value="TYPE I RESTRICTION ENZYME ECOKI R PROTEIN"/>
    <property type="match status" value="1"/>
</dbReference>
<dbReference type="REBASE" id="298770">
    <property type="entry name" value="Sha411ORF6965P"/>
</dbReference>
<dbReference type="PROSITE" id="PS51194">
    <property type="entry name" value="HELICASE_CTER"/>
    <property type="match status" value="1"/>
</dbReference>
<dbReference type="PROSITE" id="PS51192">
    <property type="entry name" value="HELICASE_ATP_BIND_1"/>
    <property type="match status" value="1"/>
</dbReference>
<dbReference type="InterPro" id="IPR014001">
    <property type="entry name" value="Helicase_ATP-bd"/>
</dbReference>
<dbReference type="Pfam" id="PF13091">
    <property type="entry name" value="PLDc_2"/>
    <property type="match status" value="1"/>
</dbReference>
<dbReference type="CDD" id="cd18799">
    <property type="entry name" value="SF2_C_EcoAI-like"/>
    <property type="match status" value="1"/>
</dbReference>
<sequence length="983" mass="111765">MKNMQDGRLLASLETSFLDSRLPSSVSLRPHLVLNDPPRTKVMETLECELTACTSFSFSVAFITKGGLAMLLQPLYEAQRRGVKGKILTSDYLTFTDPDALSFLLEHFPSIELRVYTEKAFHTKGYLFTREQAYTTLVVGSSNLTHEALATNQEWNLFLVSSSAGSLVQQTEEAFLKAWNHAVEVSPAWIAHYRKVYTALHASKRFEPLPLPSLPALQEQDVKEHLVLNAMQVQALNGLDTLREQGKDRALLISATGTGKTILLIKDVERLRPRRFLFVVHREQIAEEALARFKEHLGPDLSCGILSGGNKETDASYLFATVQTLSKDEVLYTFPRTWFDYIAIDEVHHAGAESYQKVLDHFQPAFLLGMTATPYRNDDRDIFQQFDYSVACEIQLNQALDAGMLCPFHYYGVTDFSIEGHEDVQYKDFARLEKVEQVRHINQMLNRYSIGSRRVRGLIFCSRNKDAEFLAQALSGLGRKALALSGKDTQEAREAAFLRLEKETGGDALEYLVTVDIFNEGVDIPSLNQVVMLRPTQSAIIFVQQLGRGLRKYPGKEFLTVIDFIGNHANNYMIPIALFGDRTYRKDTLRMLLSEGSTALSGPSTIQFDSVAKGRIFDAINRVSFNNKTLLGQEYTNLKQRLGRIPKLVDFLTMGSLSPIVILEYAGTYAQFKGKVEKQYLTTLTELHCKSLYFLGKILARGVRIQETCILAILLEHEGEVSYTQLPRLIQESYGFIPTNQSIKSALRILTNQFFQERHKEPFGSLSYVTLTKGGIRMSPSFSDLLENGEYRSELADLLEVSKYSYLNDFAERRGAHDLVLYQKYSRQEVCRLLGWEKDEANTIYGYKVDYKHRMCPIFVTYHKDSKTIDPGIDYRDRFLSPEQFVWETRNNVHLDSKEVRAIRGEMGPIEILLFVQKSNDEGRSFYYLGPLTFLRNAPSSKMNGKGKHLPVVMMRFALVHPVPQSLYSYILELVERSSQTIA</sequence>
<comment type="caution">
    <text evidence="3">The sequence shown here is derived from an EMBL/GenBank/DDBJ whole genome shotgun (WGS) entry which is preliminary data.</text>
</comment>
<feature type="domain" description="Helicase C-terminal" evidence="2">
    <location>
        <begin position="443"/>
        <end position="612"/>
    </location>
</feature>
<proteinExistence type="predicted"/>
<dbReference type="CDD" id="cd09204">
    <property type="entry name" value="PLDc_N_DEXD_b2"/>
    <property type="match status" value="1"/>
</dbReference>
<evidence type="ECO:0000313" key="3">
    <source>
        <dbReference type="EMBL" id="RFU94957.1"/>
    </source>
</evidence>
<dbReference type="SUPFAM" id="SSF52540">
    <property type="entry name" value="P-loop containing nucleoside triphosphate hydrolases"/>
    <property type="match status" value="1"/>
</dbReference>
<reference evidence="4" key="1">
    <citation type="submission" date="2018-08" db="EMBL/GenBank/DDBJ databases">
        <authorList>
            <person name="Grouzdev D.S."/>
            <person name="Krutkina M.S."/>
        </authorList>
    </citation>
    <scope>NUCLEOTIDE SEQUENCE [LARGE SCALE GENOMIC DNA]</scope>
    <source>
        <strain evidence="4">4-11</strain>
    </source>
</reference>
<dbReference type="Pfam" id="PF26350">
    <property type="entry name" value="DUF8090"/>
    <property type="match status" value="1"/>
</dbReference>
<dbReference type="InterPro" id="IPR006935">
    <property type="entry name" value="Helicase/UvrB_N"/>
</dbReference>
<dbReference type="InterPro" id="IPR050742">
    <property type="entry name" value="Helicase_Restrict-Modif_Enz"/>
</dbReference>
<dbReference type="Gene3D" id="3.40.50.300">
    <property type="entry name" value="P-loop containing nucleotide triphosphate hydrolases"/>
    <property type="match status" value="2"/>
</dbReference>
<dbReference type="InterPro" id="IPR058403">
    <property type="entry name" value="DUF8090"/>
</dbReference>
<dbReference type="AlphaFoldDB" id="A0A372MGP2"/>
<organism evidence="3 4">
    <name type="scientific">Sphaerochaeta halotolerans</name>
    <dbReference type="NCBI Taxonomy" id="2293840"/>
    <lineage>
        <taxon>Bacteria</taxon>
        <taxon>Pseudomonadati</taxon>
        <taxon>Spirochaetota</taxon>
        <taxon>Spirochaetia</taxon>
        <taxon>Spirochaetales</taxon>
        <taxon>Sphaerochaetaceae</taxon>
        <taxon>Sphaerochaeta</taxon>
    </lineage>
</organism>
<evidence type="ECO:0000259" key="1">
    <source>
        <dbReference type="PROSITE" id="PS51192"/>
    </source>
</evidence>
<dbReference type="PANTHER" id="PTHR47396:SF1">
    <property type="entry name" value="ATP-DEPENDENT HELICASE IRC3-RELATED"/>
    <property type="match status" value="1"/>
</dbReference>
<dbReference type="SMART" id="SM00490">
    <property type="entry name" value="HELICc"/>
    <property type="match status" value="1"/>
</dbReference>
<dbReference type="Pfam" id="PF00271">
    <property type="entry name" value="Helicase_C"/>
    <property type="match status" value="1"/>
</dbReference>
<reference evidence="3 4" key="2">
    <citation type="submission" date="2018-09" db="EMBL/GenBank/DDBJ databases">
        <title>Genome of Sphaerochaeta halotolerans strain 4-11.</title>
        <authorList>
            <person name="Nazina T.N."/>
            <person name="Sokolova D.S."/>
        </authorList>
    </citation>
    <scope>NUCLEOTIDE SEQUENCE [LARGE SCALE GENOMIC DNA]</scope>
    <source>
        <strain evidence="3 4">4-11</strain>
    </source>
</reference>
<dbReference type="Proteomes" id="UP000264002">
    <property type="component" value="Unassembled WGS sequence"/>
</dbReference>
<dbReference type="InterPro" id="IPR025202">
    <property type="entry name" value="PLD-like_dom"/>
</dbReference>
<dbReference type="InterPro" id="IPR001650">
    <property type="entry name" value="Helicase_C-like"/>
</dbReference>
<evidence type="ECO:0000313" key="4">
    <source>
        <dbReference type="Proteomes" id="UP000264002"/>
    </source>
</evidence>
<evidence type="ECO:0000259" key="2">
    <source>
        <dbReference type="PROSITE" id="PS51194"/>
    </source>
</evidence>